<evidence type="ECO:0000256" key="1">
    <source>
        <dbReference type="SAM" id="MobiDB-lite"/>
    </source>
</evidence>
<keyword evidence="4" id="KW-1185">Reference proteome</keyword>
<sequence length="373" mass="41616">MAKTSKQPKGATPKDTKGKDSKPKGNKPKDATARTAKPKDAKSKKAKAGDAKGKSAKVKDTKGKSATSKDSRSKDAKAAMPKSARKGAVDAEQRPLRTSWTEALRVEPGTDLASIDPRSTPAFDGDKKDGKELLDELADPVSDLQEQLYAEASAGGNRSLLLVIQGMDTAGKGGIMRHVVGTMDPQGVALTSFKAPTEEEKQHPFLWRIRNAVPEPGEIGVFDRSHYEDVLIVRVHDLVPKVQWARRYGQITNFEKRLVEQGTTVVKVMLHISKEEQGERLAERLDRSDKHWKYNPADVDERGYWEDYQEAYQAVIDKTSTDTAPWFVVPADRKWYARLAVMNLVREHLQAMEPQWPEVDFDVEAEKQRLAES</sequence>
<reference evidence="3 4" key="1">
    <citation type="submission" date="2020-07" db="EMBL/GenBank/DDBJ databases">
        <title>Sequencing the genomes of 1000 actinobacteria strains.</title>
        <authorList>
            <person name="Klenk H.-P."/>
        </authorList>
    </citation>
    <scope>NUCLEOTIDE SEQUENCE [LARGE SCALE GENOMIC DNA]</scope>
    <source>
        <strain evidence="3 4">DSM 24723</strain>
    </source>
</reference>
<evidence type="ECO:0000313" key="4">
    <source>
        <dbReference type="Proteomes" id="UP000592181"/>
    </source>
</evidence>
<feature type="domain" description="Polyphosphate kinase-2-related" evidence="2">
    <location>
        <begin position="126"/>
        <end position="355"/>
    </location>
</feature>
<feature type="compositionally biased region" description="Basic and acidic residues" evidence="1">
    <location>
        <begin position="12"/>
        <end position="77"/>
    </location>
</feature>
<dbReference type="NCBIfam" id="TIGR03709">
    <property type="entry name" value="PPK2_rel_1"/>
    <property type="match status" value="1"/>
</dbReference>
<dbReference type="RefSeq" id="WP_179463235.1">
    <property type="nucleotide sequence ID" value="NZ_JACBZX010000001.1"/>
</dbReference>
<dbReference type="GO" id="GO:0016776">
    <property type="term" value="F:phosphotransferase activity, phosphate group as acceptor"/>
    <property type="evidence" value="ECO:0007669"/>
    <property type="project" value="InterPro"/>
</dbReference>
<protein>
    <submittedName>
        <fullName evidence="3">PPK2 family polyphosphate:nucleotide phosphotransferase</fullName>
    </submittedName>
</protein>
<dbReference type="InterPro" id="IPR027417">
    <property type="entry name" value="P-loop_NTPase"/>
</dbReference>
<dbReference type="Gene3D" id="3.40.50.300">
    <property type="entry name" value="P-loop containing nucleotide triphosphate hydrolases"/>
    <property type="match status" value="1"/>
</dbReference>
<dbReference type="PANTHER" id="PTHR34383">
    <property type="entry name" value="POLYPHOSPHATE:AMP PHOSPHOTRANSFERASE-RELATED"/>
    <property type="match status" value="1"/>
</dbReference>
<evidence type="ECO:0000259" key="2">
    <source>
        <dbReference type="Pfam" id="PF03976"/>
    </source>
</evidence>
<gene>
    <name evidence="3" type="ORF">BJY28_002419</name>
</gene>
<dbReference type="EMBL" id="JACBZX010000001">
    <property type="protein sequence ID" value="NYG37950.1"/>
    <property type="molecule type" value="Genomic_DNA"/>
</dbReference>
<accession>A0A852X8Y4</accession>
<dbReference type="InterPro" id="IPR022300">
    <property type="entry name" value="PPK2-rel_1"/>
</dbReference>
<dbReference type="GO" id="GO:0006797">
    <property type="term" value="P:polyphosphate metabolic process"/>
    <property type="evidence" value="ECO:0007669"/>
    <property type="project" value="InterPro"/>
</dbReference>
<dbReference type="SUPFAM" id="SSF52540">
    <property type="entry name" value="P-loop containing nucleoside triphosphate hydrolases"/>
    <property type="match status" value="1"/>
</dbReference>
<proteinExistence type="predicted"/>
<name>A0A852X8Y4_9MICO</name>
<evidence type="ECO:0000313" key="3">
    <source>
        <dbReference type="EMBL" id="NYG37950.1"/>
    </source>
</evidence>
<dbReference type="InterPro" id="IPR022488">
    <property type="entry name" value="PPK2-related"/>
</dbReference>
<dbReference type="PANTHER" id="PTHR34383:SF3">
    <property type="entry name" value="POLYPHOSPHATE:AMP PHOSPHOTRANSFERASE"/>
    <property type="match status" value="1"/>
</dbReference>
<dbReference type="AlphaFoldDB" id="A0A852X8Y4"/>
<dbReference type="Pfam" id="PF03976">
    <property type="entry name" value="PPK2"/>
    <property type="match status" value="1"/>
</dbReference>
<organism evidence="3 4">
    <name type="scientific">Janibacter alkaliphilus</name>
    <dbReference type="NCBI Taxonomy" id="1069963"/>
    <lineage>
        <taxon>Bacteria</taxon>
        <taxon>Bacillati</taxon>
        <taxon>Actinomycetota</taxon>
        <taxon>Actinomycetes</taxon>
        <taxon>Micrococcales</taxon>
        <taxon>Intrasporangiaceae</taxon>
        <taxon>Janibacter</taxon>
    </lineage>
</organism>
<comment type="caution">
    <text evidence="3">The sequence shown here is derived from an EMBL/GenBank/DDBJ whole genome shotgun (WGS) entry which is preliminary data.</text>
</comment>
<dbReference type="Proteomes" id="UP000592181">
    <property type="component" value="Unassembled WGS sequence"/>
</dbReference>
<keyword evidence="3" id="KW-0808">Transferase</keyword>
<feature type="region of interest" description="Disordered" evidence="1">
    <location>
        <begin position="1"/>
        <end position="129"/>
    </location>
</feature>